<dbReference type="RefSeq" id="WP_131582629.1">
    <property type="nucleotide sequence ID" value="NZ_SJZJ01000009.1"/>
</dbReference>
<comment type="similarity">
    <text evidence="1">Belongs to the myoviridae tail sheath protein family.</text>
</comment>
<sequence>MTESIAEMVIPGTYIEVRAEGLIGVGGIVTGNIGIVGTAARGPVGAVRTLSSLADAIDIYGLPDAFGAPRLTNTPLTLVRALQQAFEGGARTVLAVRAANLATGNDELPVAASFGVTRASDASAAFTLTAKGHLDRDKAPIANSSGTWGQDITVTTSTDAATGTHRLALSYRKQTEVFEAATLGDLRTAATASRLVDVSALTGAATGGPTPAKGPMTGGADGANVGVTDLADALGELENEPVNILLVAGEASKRVGNIVQGHLQRTLNEGRERIAILGVAADGSATDVGDVTDEAGALENDRVVLVAPGLVSGTDTLPASYTAAVVAGKLATLAPHVSLTNKSLPVTPSVRYSTGSVTTLLGAQVLVVREKFGNQVVRGITTSAPPFSQISVRRTVDYAKAGVRLGSDPYIGRLNNARVRAALQATLDGFLSQMVLDEMLTGYELSVTATRAQEIAGVCAVVMNLKPTFSIDFIRVTMNLE</sequence>
<keyword evidence="4" id="KW-1185">Reference proteome</keyword>
<protein>
    <submittedName>
        <fullName evidence="3">Phage tail protein</fullName>
    </submittedName>
</protein>
<comment type="caution">
    <text evidence="3">The sequence shown here is derived from an EMBL/GenBank/DDBJ whole genome shotgun (WGS) entry which is preliminary data.</text>
</comment>
<evidence type="ECO:0000259" key="2">
    <source>
        <dbReference type="Pfam" id="PF17482"/>
    </source>
</evidence>
<reference evidence="3 4" key="1">
    <citation type="submission" date="2019-03" db="EMBL/GenBank/DDBJ databases">
        <authorList>
            <person name="Kim M.K.M."/>
        </authorList>
    </citation>
    <scope>NUCLEOTIDE SEQUENCE [LARGE SCALE GENOMIC DNA]</scope>
    <source>
        <strain evidence="3 4">18JY15-6</strain>
    </source>
</reference>
<dbReference type="AlphaFoldDB" id="A0A4R1CEB1"/>
<dbReference type="InterPro" id="IPR020287">
    <property type="entry name" value="Tail_sheath_C"/>
</dbReference>
<evidence type="ECO:0000313" key="3">
    <source>
        <dbReference type="EMBL" id="TCJ28937.1"/>
    </source>
</evidence>
<evidence type="ECO:0000256" key="1">
    <source>
        <dbReference type="ARBA" id="ARBA00008005"/>
    </source>
</evidence>
<evidence type="ECO:0000313" key="4">
    <source>
        <dbReference type="Proteomes" id="UP000295453"/>
    </source>
</evidence>
<dbReference type="Pfam" id="PF17482">
    <property type="entry name" value="Phage_sheath_1C"/>
    <property type="match status" value="1"/>
</dbReference>
<dbReference type="OrthoDB" id="5510653at2"/>
<name>A0A4R1CEB1_9ACTN</name>
<organism evidence="3 4">
    <name type="scientific">Nocardioides jejuensis</name>
    <dbReference type="NCBI Taxonomy" id="2502782"/>
    <lineage>
        <taxon>Bacteria</taxon>
        <taxon>Bacillati</taxon>
        <taxon>Actinomycetota</taxon>
        <taxon>Actinomycetes</taxon>
        <taxon>Propionibacteriales</taxon>
        <taxon>Nocardioidaceae</taxon>
        <taxon>Nocardioides</taxon>
    </lineage>
</organism>
<dbReference type="EMBL" id="SJZJ01000009">
    <property type="protein sequence ID" value="TCJ28937.1"/>
    <property type="molecule type" value="Genomic_DNA"/>
</dbReference>
<feature type="domain" description="Tail sheath protein C-terminal" evidence="2">
    <location>
        <begin position="383"/>
        <end position="480"/>
    </location>
</feature>
<proteinExistence type="inferred from homology"/>
<accession>A0A4R1CEB1</accession>
<dbReference type="Proteomes" id="UP000295453">
    <property type="component" value="Unassembled WGS sequence"/>
</dbReference>
<gene>
    <name evidence="3" type="ORF">EPD65_07150</name>
</gene>